<comment type="caution">
    <text evidence="1">The sequence shown here is derived from an EMBL/GenBank/DDBJ whole genome shotgun (WGS) entry which is preliminary data.</text>
</comment>
<dbReference type="EMBL" id="QNRT01000001">
    <property type="protein sequence ID" value="RBP52714.1"/>
    <property type="molecule type" value="Genomic_DNA"/>
</dbReference>
<dbReference type="OrthoDB" id="1099280at2"/>
<gene>
    <name evidence="1" type="ORF">DFR28_10196</name>
</gene>
<name>A0A395JM41_9GAMM</name>
<accession>A0A395JM41</accession>
<evidence type="ECO:0000313" key="2">
    <source>
        <dbReference type="Proteomes" id="UP000253083"/>
    </source>
</evidence>
<sequence>MQLLKIENNQGFFLDENDDFLSVEKITKEHLLRLVDLTLTKDVTFDEFNEEALQNRAHQIVYKNIYEKLVELQGKRDDFTDESARLYLEDYNKYQQDIADH</sequence>
<organism evidence="1 2">
    <name type="scientific">Arenicella xantha</name>
    <dbReference type="NCBI Taxonomy" id="644221"/>
    <lineage>
        <taxon>Bacteria</taxon>
        <taxon>Pseudomonadati</taxon>
        <taxon>Pseudomonadota</taxon>
        <taxon>Gammaproteobacteria</taxon>
        <taxon>Arenicellales</taxon>
        <taxon>Arenicellaceae</taxon>
        <taxon>Arenicella</taxon>
    </lineage>
</organism>
<proteinExistence type="predicted"/>
<evidence type="ECO:0000313" key="1">
    <source>
        <dbReference type="EMBL" id="RBP52714.1"/>
    </source>
</evidence>
<reference evidence="1 2" key="1">
    <citation type="submission" date="2018-06" db="EMBL/GenBank/DDBJ databases">
        <title>Genomic Encyclopedia of Type Strains, Phase IV (KMG-IV): sequencing the most valuable type-strain genomes for metagenomic binning, comparative biology and taxonomic classification.</title>
        <authorList>
            <person name="Goeker M."/>
        </authorList>
    </citation>
    <scope>NUCLEOTIDE SEQUENCE [LARGE SCALE GENOMIC DNA]</scope>
    <source>
        <strain evidence="1 2">DSM 24032</strain>
    </source>
</reference>
<dbReference type="RefSeq" id="WP_113952341.1">
    <property type="nucleotide sequence ID" value="NZ_QNRT01000001.1"/>
</dbReference>
<dbReference type="Proteomes" id="UP000253083">
    <property type="component" value="Unassembled WGS sequence"/>
</dbReference>
<dbReference type="InParanoid" id="A0A395JM41"/>
<keyword evidence="2" id="KW-1185">Reference proteome</keyword>
<dbReference type="AlphaFoldDB" id="A0A395JM41"/>
<protein>
    <submittedName>
        <fullName evidence="1">Uncharacterized protein</fullName>
    </submittedName>
</protein>